<name>A0A931B367_9ACTN</name>
<feature type="domain" description="Recombinase-like" evidence="1">
    <location>
        <begin position="2"/>
        <end position="71"/>
    </location>
</feature>
<keyword evidence="3" id="KW-1185">Reference proteome</keyword>
<dbReference type="AlphaFoldDB" id="A0A931B367"/>
<organism evidence="2 3">
    <name type="scientific">Streptacidiphilus fuscans</name>
    <dbReference type="NCBI Taxonomy" id="2789292"/>
    <lineage>
        <taxon>Bacteria</taxon>
        <taxon>Bacillati</taxon>
        <taxon>Actinomycetota</taxon>
        <taxon>Actinomycetes</taxon>
        <taxon>Kitasatosporales</taxon>
        <taxon>Streptomycetaceae</taxon>
        <taxon>Streptacidiphilus</taxon>
    </lineage>
</organism>
<dbReference type="EMBL" id="JADPRT010000006">
    <property type="protein sequence ID" value="MBF9069519.1"/>
    <property type="molecule type" value="Genomic_DNA"/>
</dbReference>
<evidence type="ECO:0000313" key="3">
    <source>
        <dbReference type="Proteomes" id="UP000657385"/>
    </source>
</evidence>
<gene>
    <name evidence="2" type="ORF">I2501_15960</name>
</gene>
<dbReference type="Pfam" id="PF20552">
    <property type="entry name" value="HTH_62"/>
    <property type="match status" value="1"/>
</dbReference>
<dbReference type="Proteomes" id="UP000657385">
    <property type="component" value="Unassembled WGS sequence"/>
</dbReference>
<comment type="caution">
    <text evidence="2">The sequence shown here is derived from an EMBL/GenBank/DDBJ whole genome shotgun (WGS) entry which is preliminary data.</text>
</comment>
<accession>A0A931B367</accession>
<dbReference type="RefSeq" id="WP_196194707.1">
    <property type="nucleotide sequence ID" value="NZ_JADPRT010000006.1"/>
</dbReference>
<sequence>MDQYLNIRQSRDGEPNPYEIRLAGAVEEVFGAGAHDLAGLVAGLNDRGLFAPDGAAWTEQTFTAEMQRLGA</sequence>
<evidence type="ECO:0000259" key="1">
    <source>
        <dbReference type="Pfam" id="PF20552"/>
    </source>
</evidence>
<evidence type="ECO:0000313" key="2">
    <source>
        <dbReference type="EMBL" id="MBF9069519.1"/>
    </source>
</evidence>
<protein>
    <recommendedName>
        <fullName evidence="1">Recombinase-like domain-containing protein</fullName>
    </recommendedName>
</protein>
<dbReference type="InterPro" id="IPR046789">
    <property type="entry name" value="HTH_62"/>
</dbReference>
<proteinExistence type="predicted"/>
<reference evidence="2" key="1">
    <citation type="submission" date="2020-11" db="EMBL/GenBank/DDBJ databases">
        <title>Isolation and identification of active actinomycetes.</title>
        <authorList>
            <person name="Yu B."/>
        </authorList>
    </citation>
    <scope>NUCLEOTIDE SEQUENCE</scope>
    <source>
        <strain evidence="2">NEAU-YB345</strain>
    </source>
</reference>